<dbReference type="PANTHER" id="PTHR30185:SF13">
    <property type="entry name" value="LICABCH OPERON REGULATOR-RELATED"/>
    <property type="match status" value="1"/>
</dbReference>
<dbReference type="Gene3D" id="3.40.930.10">
    <property type="entry name" value="Mannitol-specific EII, Chain A"/>
    <property type="match status" value="1"/>
</dbReference>
<dbReference type="GO" id="GO:0006355">
    <property type="term" value="P:regulation of DNA-templated transcription"/>
    <property type="evidence" value="ECO:0007669"/>
    <property type="project" value="InterPro"/>
</dbReference>
<feature type="domain" description="PTS EIIA type-2" evidence="6">
    <location>
        <begin position="496"/>
        <end position="636"/>
    </location>
</feature>
<dbReference type="InterPro" id="IPR016152">
    <property type="entry name" value="PTrfase/Anion_transptr"/>
</dbReference>
<keyword evidence="10" id="KW-1185">Reference proteome</keyword>
<dbReference type="SUPFAM" id="SSF63520">
    <property type="entry name" value="PTS-regulatory domain, PRD"/>
    <property type="match status" value="2"/>
</dbReference>
<evidence type="ECO:0000256" key="5">
    <source>
        <dbReference type="ARBA" id="ARBA00023163"/>
    </source>
</evidence>
<dbReference type="PROSITE" id="PS51099">
    <property type="entry name" value="PTS_EIIB_TYPE_2"/>
    <property type="match status" value="1"/>
</dbReference>
<dbReference type="InterPro" id="IPR036634">
    <property type="entry name" value="PRD_sf"/>
</dbReference>
<dbReference type="InterPro" id="IPR050661">
    <property type="entry name" value="BglG_antiterminators"/>
</dbReference>
<evidence type="ECO:0000256" key="4">
    <source>
        <dbReference type="ARBA" id="ARBA00023159"/>
    </source>
</evidence>
<sequence length="639" mass="73976">MKERHLDILDILQNESMPVTSSMLSKRLFVSSRTIRNDLHALRPLLESGGAKLYINRGEGIRLEIQNNPKFQQLLNDERAFVRENVSTPKERVDYLIRTLLFTKDFRKVDDLADEMFISRGTLLLVLQRAKEIFKEASLGIISKPYHGIKIDGDEARIRFFISNYSEQFEVGTKEGFIKTKDLSIVKRIILQIIDCNFINMSDIGFQNLATHIVITISRIKKEHLVDFPYMEMEKIRNHQEYLVAKEISLEVEKEFDVLLSEEEVAYIAIHLRGTKLVGINPDSQEATYYIDENTKALTYRMLRKISSSLDFNPLKDEELFLHLALHMKPAINRYKYHMNMKNPILKQIKTKYSWAFEIALEGSLVLKEQLNIEINEHEVGYIALHIQSAIERNQTYSNSTKKCLIVCASGVGSAQLIRNKLIRIFGNDLEIVGVTERFNIKQYHLRTLDFIVSTVPIQMDLPVPVVNINTIMEKKDLLKIEDEMEKRQGESVGDSYLYPSLTFLQKTFDDKEDVLKFLCDQLIKKNLVPSHFYENVLERENIVSTAFDNLIAIPHPLEPVTEETFWTVCTLKNPINWSGDPVQVICLLNIAKDKMENLQDMYQILTDFIETPFRVKTAANANTFHELHVAFFPKISSD</sequence>
<dbReference type="KEGG" id="scib:HUG20_11150"/>
<dbReference type="PANTHER" id="PTHR30185">
    <property type="entry name" value="CRYPTIC BETA-GLUCOSIDE BGL OPERON ANTITERMINATOR"/>
    <property type="match status" value="1"/>
</dbReference>
<dbReference type="CDD" id="cd00211">
    <property type="entry name" value="PTS_IIA_fru"/>
    <property type="match status" value="1"/>
</dbReference>
<accession>A0A7T6ZBD2</accession>
<keyword evidence="2" id="KW-0677">Repeat</keyword>
<dbReference type="InterPro" id="IPR036095">
    <property type="entry name" value="PTS_EIIB-like_sf"/>
</dbReference>
<gene>
    <name evidence="9" type="ORF">HUG20_11150</name>
</gene>
<reference evidence="9 10" key="1">
    <citation type="submission" date="2020-06" db="EMBL/GenBank/DDBJ databases">
        <title>Genomic analysis of Salicibibacter sp. NKC21-4.</title>
        <authorList>
            <person name="Oh Y.J."/>
        </authorList>
    </citation>
    <scope>NUCLEOTIDE SEQUENCE [LARGE SCALE GENOMIC DNA]</scope>
    <source>
        <strain evidence="9 10">NKC21-4</strain>
    </source>
</reference>
<evidence type="ECO:0000256" key="2">
    <source>
        <dbReference type="ARBA" id="ARBA00022737"/>
    </source>
</evidence>
<dbReference type="PROSITE" id="PS51372">
    <property type="entry name" value="PRD_2"/>
    <property type="match status" value="2"/>
</dbReference>
<dbReference type="SUPFAM" id="SSF55804">
    <property type="entry name" value="Phoshotransferase/anion transport protein"/>
    <property type="match status" value="1"/>
</dbReference>
<evidence type="ECO:0000313" key="10">
    <source>
        <dbReference type="Proteomes" id="UP000595349"/>
    </source>
</evidence>
<dbReference type="GO" id="GO:0009401">
    <property type="term" value="P:phosphoenolpyruvate-dependent sugar phosphotransferase system"/>
    <property type="evidence" value="ECO:0007669"/>
    <property type="project" value="InterPro"/>
</dbReference>
<feature type="domain" description="PTS EIIB type-2" evidence="7">
    <location>
        <begin position="402"/>
        <end position="493"/>
    </location>
</feature>
<dbReference type="Gene3D" id="1.10.10.10">
    <property type="entry name" value="Winged helix-like DNA-binding domain superfamily/Winged helix DNA-binding domain"/>
    <property type="match status" value="1"/>
</dbReference>
<dbReference type="GO" id="GO:0008982">
    <property type="term" value="F:protein-N(PI)-phosphohistidine-sugar phosphotransferase activity"/>
    <property type="evidence" value="ECO:0007669"/>
    <property type="project" value="InterPro"/>
</dbReference>
<dbReference type="InterPro" id="IPR036388">
    <property type="entry name" value="WH-like_DNA-bd_sf"/>
</dbReference>
<dbReference type="Pfam" id="PF08279">
    <property type="entry name" value="HTH_11"/>
    <property type="match status" value="1"/>
</dbReference>
<name>A0A7T6ZBD2_9BACI</name>
<dbReference type="CDD" id="cd05568">
    <property type="entry name" value="PTS_IIB_bgl_like"/>
    <property type="match status" value="1"/>
</dbReference>
<dbReference type="Gene3D" id="3.40.50.2300">
    <property type="match status" value="1"/>
</dbReference>
<evidence type="ECO:0000256" key="3">
    <source>
        <dbReference type="ARBA" id="ARBA00023015"/>
    </source>
</evidence>
<evidence type="ECO:0000259" key="8">
    <source>
        <dbReference type="PROSITE" id="PS51372"/>
    </source>
</evidence>
<dbReference type="InterPro" id="IPR002178">
    <property type="entry name" value="PTS_EIIA_type-2_dom"/>
</dbReference>
<dbReference type="SUPFAM" id="SSF52794">
    <property type="entry name" value="PTS system IIB component-like"/>
    <property type="match status" value="1"/>
</dbReference>
<keyword evidence="1" id="KW-0808">Transferase</keyword>
<evidence type="ECO:0000313" key="9">
    <source>
        <dbReference type="EMBL" id="QQK80393.1"/>
    </source>
</evidence>
<dbReference type="SUPFAM" id="SSF46785">
    <property type="entry name" value="Winged helix' DNA-binding domain"/>
    <property type="match status" value="1"/>
</dbReference>
<keyword evidence="3" id="KW-0805">Transcription regulation</keyword>
<feature type="domain" description="PRD" evidence="8">
    <location>
        <begin position="177"/>
        <end position="282"/>
    </location>
</feature>
<proteinExistence type="predicted"/>
<dbReference type="InterPro" id="IPR036390">
    <property type="entry name" value="WH_DNA-bd_sf"/>
</dbReference>
<evidence type="ECO:0000259" key="7">
    <source>
        <dbReference type="PROSITE" id="PS51099"/>
    </source>
</evidence>
<protein>
    <submittedName>
        <fullName evidence="9">Transcription antiterminator</fullName>
    </submittedName>
</protein>
<dbReference type="InterPro" id="IPR013011">
    <property type="entry name" value="PTS_EIIB_2"/>
</dbReference>
<dbReference type="Proteomes" id="UP000595349">
    <property type="component" value="Chromosome"/>
</dbReference>
<dbReference type="EMBL" id="CP054706">
    <property type="protein sequence ID" value="QQK80393.1"/>
    <property type="molecule type" value="Genomic_DNA"/>
</dbReference>
<dbReference type="PROSITE" id="PS51094">
    <property type="entry name" value="PTS_EIIA_TYPE_2"/>
    <property type="match status" value="1"/>
</dbReference>
<dbReference type="InterPro" id="IPR007737">
    <property type="entry name" value="Mga_HTH"/>
</dbReference>
<dbReference type="Pfam" id="PF00874">
    <property type="entry name" value="PRD"/>
    <property type="match status" value="2"/>
</dbReference>
<evidence type="ECO:0000256" key="1">
    <source>
        <dbReference type="ARBA" id="ARBA00022679"/>
    </source>
</evidence>
<feature type="domain" description="PRD" evidence="8">
    <location>
        <begin position="290"/>
        <end position="397"/>
    </location>
</feature>
<dbReference type="InterPro" id="IPR011608">
    <property type="entry name" value="PRD"/>
</dbReference>
<dbReference type="AlphaFoldDB" id="A0A7T6ZBD2"/>
<dbReference type="RefSeq" id="WP_200084766.1">
    <property type="nucleotide sequence ID" value="NZ_CP054706.1"/>
</dbReference>
<dbReference type="Gene3D" id="1.10.1790.10">
    <property type="entry name" value="PRD domain"/>
    <property type="match status" value="2"/>
</dbReference>
<dbReference type="Pfam" id="PF05043">
    <property type="entry name" value="Mga"/>
    <property type="match status" value="1"/>
</dbReference>
<keyword evidence="5" id="KW-0804">Transcription</keyword>
<keyword evidence="4" id="KW-0010">Activator</keyword>
<dbReference type="InterPro" id="IPR013196">
    <property type="entry name" value="HTH_11"/>
</dbReference>
<dbReference type="Pfam" id="PF00359">
    <property type="entry name" value="PTS_EIIA_2"/>
    <property type="match status" value="1"/>
</dbReference>
<evidence type="ECO:0000259" key="6">
    <source>
        <dbReference type="PROSITE" id="PS51094"/>
    </source>
</evidence>
<organism evidence="9 10">
    <name type="scientific">Salicibibacter cibi</name>
    <dbReference type="NCBI Taxonomy" id="2743001"/>
    <lineage>
        <taxon>Bacteria</taxon>
        <taxon>Bacillati</taxon>
        <taxon>Bacillota</taxon>
        <taxon>Bacilli</taxon>
        <taxon>Bacillales</taxon>
        <taxon>Bacillaceae</taxon>
        <taxon>Salicibibacter</taxon>
    </lineage>
</organism>